<dbReference type="EMBL" id="JBHUMV010000019">
    <property type="protein sequence ID" value="MFD2756740.1"/>
    <property type="molecule type" value="Genomic_DNA"/>
</dbReference>
<dbReference type="InterPro" id="IPR025285">
    <property type="entry name" value="DUF4145"/>
</dbReference>
<organism evidence="2 3">
    <name type="scientific">Comamonas terrae</name>
    <dbReference type="NCBI Taxonomy" id="673548"/>
    <lineage>
        <taxon>Bacteria</taxon>
        <taxon>Pseudomonadati</taxon>
        <taxon>Pseudomonadota</taxon>
        <taxon>Betaproteobacteria</taxon>
        <taxon>Burkholderiales</taxon>
        <taxon>Comamonadaceae</taxon>
        <taxon>Comamonas</taxon>
    </lineage>
</organism>
<protein>
    <submittedName>
        <fullName evidence="2">DUF4145 domain-containing protein</fullName>
    </submittedName>
</protein>
<dbReference type="Pfam" id="PF13643">
    <property type="entry name" value="DUF4145"/>
    <property type="match status" value="1"/>
</dbReference>
<gene>
    <name evidence="2" type="ORF">ACFSW6_21965</name>
</gene>
<sequence>MREAIFKHGTWSKLSALPNRSFVCGFCSHRVSSIVGYSKNAQRDGSGQIIGALHICPNCTGPNYFFADSRFPSPALGNEVNNVPADLYELYQEARRCTGEGCYTAAVLICRKMLMNIAVTQGADEGKAFIHYVSFLADNGYVPPNGRHWVDHIRKKGNEATHEIAIMKEEDAKDLIVFIEMLLRFIYEFPAMVPNPPAGN</sequence>
<proteinExistence type="predicted"/>
<evidence type="ECO:0000313" key="2">
    <source>
        <dbReference type="EMBL" id="MFD2756740.1"/>
    </source>
</evidence>
<evidence type="ECO:0000313" key="3">
    <source>
        <dbReference type="Proteomes" id="UP001597463"/>
    </source>
</evidence>
<dbReference type="RefSeq" id="WP_083526459.1">
    <property type="nucleotide sequence ID" value="NZ_BCNT01000001.1"/>
</dbReference>
<dbReference type="Proteomes" id="UP001597463">
    <property type="component" value="Unassembled WGS sequence"/>
</dbReference>
<feature type="domain" description="DUF4145" evidence="1">
    <location>
        <begin position="92"/>
        <end position="180"/>
    </location>
</feature>
<keyword evidence="3" id="KW-1185">Reference proteome</keyword>
<name>A0ABW5UU00_9BURK</name>
<evidence type="ECO:0000259" key="1">
    <source>
        <dbReference type="Pfam" id="PF13643"/>
    </source>
</evidence>
<comment type="caution">
    <text evidence="2">The sequence shown here is derived from an EMBL/GenBank/DDBJ whole genome shotgun (WGS) entry which is preliminary data.</text>
</comment>
<reference evidence="3" key="1">
    <citation type="journal article" date="2019" name="Int. J. Syst. Evol. Microbiol.">
        <title>The Global Catalogue of Microorganisms (GCM) 10K type strain sequencing project: providing services to taxonomists for standard genome sequencing and annotation.</title>
        <authorList>
            <consortium name="The Broad Institute Genomics Platform"/>
            <consortium name="The Broad Institute Genome Sequencing Center for Infectious Disease"/>
            <person name="Wu L."/>
            <person name="Ma J."/>
        </authorList>
    </citation>
    <scope>NUCLEOTIDE SEQUENCE [LARGE SCALE GENOMIC DNA]</scope>
    <source>
        <strain evidence="3">TISTR 1906</strain>
    </source>
</reference>
<accession>A0ABW5UU00</accession>